<protein>
    <submittedName>
        <fullName evidence="2">Lantibiotic transport permease protein</fullName>
    </submittedName>
</protein>
<evidence type="ECO:0000256" key="1">
    <source>
        <dbReference type="SAM" id="Phobius"/>
    </source>
</evidence>
<evidence type="ECO:0000313" key="2">
    <source>
        <dbReference type="EMBL" id="EJO17219.1"/>
    </source>
</evidence>
<keyword evidence="1" id="KW-1133">Transmembrane helix</keyword>
<feature type="transmembrane region" description="Helical" evidence="1">
    <location>
        <begin position="43"/>
        <end position="64"/>
    </location>
</feature>
<evidence type="ECO:0000313" key="3">
    <source>
        <dbReference type="Proteomes" id="UP000006983"/>
    </source>
</evidence>
<sequence>MVKIKMWIVLRDSSLKLFMGVADMQKIFYSELLKLRHLGTTKFLIIIPFLTVLIAFLMGGLQIFVPFSVYWWEAIFLYLVNGLLFIVDRRLEGQAGHFQNVTNGSFAWKISLMKMVLIGMRTLISSLFLLVFLSLVAFIYAGFIPINIPKTAISLILIWMTTLWNIPFLYLMSKYISHFILLALHTLICLLIAPFIAQSPLWFVLPYTYHYKIAQFILNLKPSGDIIVNQNQYSILQVLLTMILSIAVASLLSYVLQRRQSNAKV</sequence>
<dbReference type="Proteomes" id="UP000006983">
    <property type="component" value="Unassembled WGS sequence"/>
</dbReference>
<feature type="transmembrane region" description="Helical" evidence="1">
    <location>
        <begin position="70"/>
        <end position="87"/>
    </location>
</feature>
<keyword evidence="1" id="KW-0472">Membrane</keyword>
<organism evidence="2 3">
    <name type="scientific">Streptococcus salivarius K12</name>
    <dbReference type="NCBI Taxonomy" id="1200793"/>
    <lineage>
        <taxon>Bacteria</taxon>
        <taxon>Bacillati</taxon>
        <taxon>Bacillota</taxon>
        <taxon>Bacilli</taxon>
        <taxon>Lactobacillales</taxon>
        <taxon>Streptococcaceae</taxon>
        <taxon>Streptococcus</taxon>
    </lineage>
</organism>
<feature type="transmembrane region" description="Helical" evidence="1">
    <location>
        <begin position="152"/>
        <end position="172"/>
    </location>
</feature>
<keyword evidence="1" id="KW-0812">Transmembrane</keyword>
<dbReference type="AlphaFoldDB" id="J7TS05"/>
<gene>
    <name evidence="2" type="ORF">RSSL_01143</name>
</gene>
<comment type="caution">
    <text evidence="2">The sequence shown here is derived from an EMBL/GenBank/DDBJ whole genome shotgun (WGS) entry which is preliminary data.</text>
</comment>
<feature type="transmembrane region" description="Helical" evidence="1">
    <location>
        <begin position="235"/>
        <end position="256"/>
    </location>
</feature>
<keyword evidence="3" id="KW-1185">Reference proteome</keyword>
<proteinExistence type="predicted"/>
<dbReference type="CDD" id="cd21807">
    <property type="entry name" value="ABC-2_lan_permease_MutE_EpiE-like"/>
    <property type="match status" value="1"/>
</dbReference>
<dbReference type="EMBL" id="ALIF01000001">
    <property type="protein sequence ID" value="EJO17219.1"/>
    <property type="molecule type" value="Genomic_DNA"/>
</dbReference>
<accession>J7TS05</accession>
<dbReference type="PATRIC" id="fig|1200793.3.peg.1102"/>
<feature type="transmembrane region" description="Helical" evidence="1">
    <location>
        <begin position="123"/>
        <end position="146"/>
    </location>
</feature>
<reference evidence="2 3" key="1">
    <citation type="journal article" date="2012" name="J. Bacteriol.">
        <title>Genome Sequence of the Lantibiotic Bacteriocin Producer Streptococcus salivarius Strain K12.</title>
        <authorList>
            <person name="Barretto C."/>
            <person name="Alvarez-Martin P."/>
            <person name="Foata F."/>
            <person name="Renault P."/>
            <person name="Berger B."/>
        </authorList>
    </citation>
    <scope>NUCLEOTIDE SEQUENCE [LARGE SCALE GENOMIC DNA]</scope>
    <source>
        <strain evidence="2 3">K12</strain>
    </source>
</reference>
<feature type="transmembrane region" description="Helical" evidence="1">
    <location>
        <begin position="179"/>
        <end position="197"/>
    </location>
</feature>
<dbReference type="InterPro" id="IPR021205">
    <property type="entry name" value="Lanti_perm_SpaE/MutE/EpiE-like"/>
</dbReference>
<name>J7TS05_STRSL</name>